<dbReference type="Pfam" id="PF01264">
    <property type="entry name" value="Chorismate_synt"/>
    <property type="match status" value="1"/>
</dbReference>
<organism evidence="7 8">
    <name type="scientific">Dillenia turbinata</name>
    <dbReference type="NCBI Taxonomy" id="194707"/>
    <lineage>
        <taxon>Eukaryota</taxon>
        <taxon>Viridiplantae</taxon>
        <taxon>Streptophyta</taxon>
        <taxon>Embryophyta</taxon>
        <taxon>Tracheophyta</taxon>
        <taxon>Spermatophyta</taxon>
        <taxon>Magnoliopsida</taxon>
        <taxon>eudicotyledons</taxon>
        <taxon>Gunneridae</taxon>
        <taxon>Pentapetalae</taxon>
        <taxon>Dilleniales</taxon>
        <taxon>Dilleniaceae</taxon>
        <taxon>Dillenia</taxon>
    </lineage>
</organism>
<keyword evidence="5" id="KW-0057">Aromatic amino acid biosynthesis</keyword>
<dbReference type="Gene3D" id="3.60.150.10">
    <property type="entry name" value="Chorismate synthase AroC"/>
    <property type="match status" value="1"/>
</dbReference>
<dbReference type="InterPro" id="IPR035904">
    <property type="entry name" value="Chorismate_synth_AroC_sf"/>
</dbReference>
<name>A0AAN8VPK5_9MAGN</name>
<dbReference type="GO" id="GO:0004107">
    <property type="term" value="F:chorismate synthase activity"/>
    <property type="evidence" value="ECO:0007669"/>
    <property type="project" value="UniProtKB-EC"/>
</dbReference>
<dbReference type="Proteomes" id="UP001370490">
    <property type="component" value="Unassembled WGS sequence"/>
</dbReference>
<dbReference type="GO" id="GO:0009073">
    <property type="term" value="P:aromatic amino acid family biosynthetic process"/>
    <property type="evidence" value="ECO:0007669"/>
    <property type="project" value="UniProtKB-KW"/>
</dbReference>
<keyword evidence="8" id="KW-1185">Reference proteome</keyword>
<evidence type="ECO:0000256" key="3">
    <source>
        <dbReference type="ARBA" id="ARBA00013036"/>
    </source>
</evidence>
<accession>A0AAN8VPK5</accession>
<gene>
    <name evidence="7" type="ORF">RJ641_036246</name>
</gene>
<evidence type="ECO:0000256" key="1">
    <source>
        <dbReference type="ARBA" id="ARBA00005044"/>
    </source>
</evidence>
<evidence type="ECO:0000313" key="8">
    <source>
        <dbReference type="Proteomes" id="UP001370490"/>
    </source>
</evidence>
<dbReference type="SUPFAM" id="SSF103263">
    <property type="entry name" value="Chorismate synthase, AroC"/>
    <property type="match status" value="1"/>
</dbReference>
<comment type="caution">
    <text evidence="7">The sequence shown here is derived from an EMBL/GenBank/DDBJ whole genome shotgun (WGS) entry which is preliminary data.</text>
</comment>
<comment type="pathway">
    <text evidence="1">Metabolic intermediate biosynthesis; chorismate biosynthesis; chorismate from D-erythrose 4-phosphate and phosphoenolpyruvate: step 7/7.</text>
</comment>
<evidence type="ECO:0000256" key="4">
    <source>
        <dbReference type="ARBA" id="ARBA00022605"/>
    </source>
</evidence>
<proteinExistence type="inferred from homology"/>
<dbReference type="EMBL" id="JBAMMX010000009">
    <property type="protein sequence ID" value="KAK6933352.1"/>
    <property type="molecule type" value="Genomic_DNA"/>
</dbReference>
<dbReference type="EC" id="4.2.3.5" evidence="3"/>
<keyword evidence="6" id="KW-0456">Lyase</keyword>
<evidence type="ECO:0000256" key="2">
    <source>
        <dbReference type="ARBA" id="ARBA00008014"/>
    </source>
</evidence>
<dbReference type="AlphaFoldDB" id="A0AAN8VPK5"/>
<sequence length="124" mass="13446">MIAAIDAVHLIGDPIGGCVIMAFRSLAKLACRYLPLRALKLAVALERKQSTVTRDRHEIELRPRGRHDPCFLPQAVPVVVAMVALVPRGISHVPICPLSVATTINPALQEPMRLPTIEPAGSFL</sequence>
<reference evidence="7 8" key="1">
    <citation type="submission" date="2023-12" db="EMBL/GenBank/DDBJ databases">
        <title>A high-quality genome assembly for Dillenia turbinata (Dilleniales).</title>
        <authorList>
            <person name="Chanderbali A."/>
        </authorList>
    </citation>
    <scope>NUCLEOTIDE SEQUENCE [LARGE SCALE GENOMIC DNA]</scope>
    <source>
        <strain evidence="7">LSX21</strain>
        <tissue evidence="7">Leaf</tissue>
    </source>
</reference>
<keyword evidence="4" id="KW-0028">Amino-acid biosynthesis</keyword>
<comment type="similarity">
    <text evidence="2">Belongs to the chorismate synthase family.</text>
</comment>
<evidence type="ECO:0000313" key="7">
    <source>
        <dbReference type="EMBL" id="KAK6933352.1"/>
    </source>
</evidence>
<evidence type="ECO:0000256" key="5">
    <source>
        <dbReference type="ARBA" id="ARBA00023141"/>
    </source>
</evidence>
<dbReference type="GO" id="GO:0008652">
    <property type="term" value="P:amino acid biosynthetic process"/>
    <property type="evidence" value="ECO:0007669"/>
    <property type="project" value="UniProtKB-KW"/>
</dbReference>
<protein>
    <recommendedName>
        <fullName evidence="3">chorismate synthase</fullName>
        <ecNumber evidence="3">4.2.3.5</ecNumber>
    </recommendedName>
</protein>
<evidence type="ECO:0000256" key="6">
    <source>
        <dbReference type="ARBA" id="ARBA00023239"/>
    </source>
</evidence>
<dbReference type="InterPro" id="IPR000453">
    <property type="entry name" value="Chorismate_synth"/>
</dbReference>